<sequence length="292" mass="32575">MNQTRPADGVIDYLDAFDRLLQARLPMPEPAGPLPSIKLDRDRPLAMLVSPHPDDECLVGGLALRLRREAGYAVLNLAATLGSRVERREARWCELSQACARLGFALADAGFAGREPISEARRHADPTSWKRDVTRLAALLDRYRPRLLVFPHARDGSATHIGVHRLVLDALQRCERPLWLAQTEFWGTLDDPNLLLELRKAEVATLLDALLCHRGEIARNPYHLRLASWLSDSVRRGGENVPGAGAQPPSFPFGALYRVDRWSGRAIETVERRAILDGGADLRELFPPLDAR</sequence>
<dbReference type="SUPFAM" id="SSF102588">
    <property type="entry name" value="LmbE-like"/>
    <property type="match status" value="1"/>
</dbReference>
<dbReference type="InterPro" id="IPR024078">
    <property type="entry name" value="LmbE-like_dom_sf"/>
</dbReference>
<evidence type="ECO:0000313" key="2">
    <source>
        <dbReference type="Proteomes" id="UP000220629"/>
    </source>
</evidence>
<reference evidence="2" key="1">
    <citation type="submission" date="2017-09" db="EMBL/GenBank/DDBJ databases">
        <title>FDA dAtabase for Regulatory Grade micrObial Sequences (FDA-ARGOS): Supporting development and validation of Infectious Disease Dx tests.</title>
        <authorList>
            <person name="Minogue T."/>
            <person name="Wolcott M."/>
            <person name="Wasieloski L."/>
            <person name="Aguilar W."/>
            <person name="Moore D."/>
            <person name="Tallon L."/>
            <person name="Sadzewicz L."/>
            <person name="Ott S."/>
            <person name="Zhao X."/>
            <person name="Nagaraj S."/>
            <person name="Vavikolanu K."/>
            <person name="Aluvathingal J."/>
            <person name="Nadendla S."/>
            <person name="Sichtig H."/>
        </authorList>
    </citation>
    <scope>NUCLEOTIDE SEQUENCE [LARGE SCALE GENOMIC DNA]</scope>
    <source>
        <strain evidence="2">FDAARGOS_390</strain>
    </source>
</reference>
<protein>
    <submittedName>
        <fullName evidence="1">PIG-L family deacetylase</fullName>
    </submittedName>
</protein>
<proteinExistence type="predicted"/>
<accession>A0A2A7SCV5</accession>
<dbReference type="Proteomes" id="UP000220629">
    <property type="component" value="Unassembled WGS sequence"/>
</dbReference>
<gene>
    <name evidence="1" type="ORF">CRM94_03405</name>
</gene>
<name>A0A2A7SCV5_BURGA</name>
<dbReference type="EMBL" id="PDDY01000001">
    <property type="protein sequence ID" value="PEH41283.1"/>
    <property type="molecule type" value="Genomic_DNA"/>
</dbReference>
<dbReference type="Pfam" id="PF02585">
    <property type="entry name" value="PIG-L"/>
    <property type="match status" value="1"/>
</dbReference>
<dbReference type="InterPro" id="IPR003737">
    <property type="entry name" value="GlcNAc_PI_deacetylase-related"/>
</dbReference>
<evidence type="ECO:0000313" key="1">
    <source>
        <dbReference type="EMBL" id="PEH41283.1"/>
    </source>
</evidence>
<dbReference type="Gene3D" id="3.40.50.10320">
    <property type="entry name" value="LmbE-like"/>
    <property type="match status" value="1"/>
</dbReference>
<comment type="caution">
    <text evidence="1">The sequence shown here is derived from an EMBL/GenBank/DDBJ whole genome shotgun (WGS) entry which is preliminary data.</text>
</comment>
<dbReference type="AlphaFoldDB" id="A0A2A7SCV5"/>
<organism evidence="1 2">
    <name type="scientific">Burkholderia gladioli</name>
    <name type="common">Pseudomonas marginata</name>
    <name type="synonym">Phytomonas marginata</name>
    <dbReference type="NCBI Taxonomy" id="28095"/>
    <lineage>
        <taxon>Bacteria</taxon>
        <taxon>Pseudomonadati</taxon>
        <taxon>Pseudomonadota</taxon>
        <taxon>Betaproteobacteria</taxon>
        <taxon>Burkholderiales</taxon>
        <taxon>Burkholderiaceae</taxon>
        <taxon>Burkholderia</taxon>
    </lineage>
</organism>
<dbReference type="RefSeq" id="WP_098151509.1">
    <property type="nucleotide sequence ID" value="NZ_CP065596.1"/>
</dbReference>